<protein>
    <submittedName>
        <fullName evidence="1">Uncharacterized protein</fullName>
    </submittedName>
</protein>
<dbReference type="Proteomes" id="UP001064048">
    <property type="component" value="Chromosome 2"/>
</dbReference>
<keyword evidence="2" id="KW-1185">Reference proteome</keyword>
<organism evidence="1 2">
    <name type="scientific">Choristoneura fumiferana</name>
    <name type="common">Spruce budworm moth</name>
    <name type="synonym">Archips fumiferana</name>
    <dbReference type="NCBI Taxonomy" id="7141"/>
    <lineage>
        <taxon>Eukaryota</taxon>
        <taxon>Metazoa</taxon>
        <taxon>Ecdysozoa</taxon>
        <taxon>Arthropoda</taxon>
        <taxon>Hexapoda</taxon>
        <taxon>Insecta</taxon>
        <taxon>Pterygota</taxon>
        <taxon>Neoptera</taxon>
        <taxon>Endopterygota</taxon>
        <taxon>Lepidoptera</taxon>
        <taxon>Glossata</taxon>
        <taxon>Ditrysia</taxon>
        <taxon>Tortricoidea</taxon>
        <taxon>Tortricidae</taxon>
        <taxon>Tortricinae</taxon>
        <taxon>Choristoneura</taxon>
    </lineage>
</organism>
<dbReference type="EMBL" id="CM046102">
    <property type="protein sequence ID" value="KAI8440279.1"/>
    <property type="molecule type" value="Genomic_DNA"/>
</dbReference>
<name>A0ACC0KV87_CHOFU</name>
<gene>
    <name evidence="1" type="ORF">MSG28_001635</name>
</gene>
<sequence>MPASGFDLYNMQDARNNFDAMRPTPICSDANQLMGQCPNIHISTNCYYGFHNPKRYVENTEMVTDCEMMEATRENAKSSPQTNVRKRSADDGDYRQSKRPREEGMVPPTTNYNPCLLRPTHNNPDISRCLMVHMI</sequence>
<evidence type="ECO:0000313" key="2">
    <source>
        <dbReference type="Proteomes" id="UP001064048"/>
    </source>
</evidence>
<accession>A0ACC0KV87</accession>
<proteinExistence type="predicted"/>
<comment type="caution">
    <text evidence="1">The sequence shown here is derived from an EMBL/GenBank/DDBJ whole genome shotgun (WGS) entry which is preliminary data.</text>
</comment>
<evidence type="ECO:0000313" key="1">
    <source>
        <dbReference type="EMBL" id="KAI8440279.1"/>
    </source>
</evidence>
<reference evidence="1 2" key="1">
    <citation type="journal article" date="2022" name="Genome Biol. Evol.">
        <title>The Spruce Budworm Genome: Reconstructing the Evolutionary History of Antifreeze Proteins.</title>
        <authorList>
            <person name="Beliveau C."/>
            <person name="Gagne P."/>
            <person name="Picq S."/>
            <person name="Vernygora O."/>
            <person name="Keeling C.I."/>
            <person name="Pinkney K."/>
            <person name="Doucet D."/>
            <person name="Wen F."/>
            <person name="Johnston J.S."/>
            <person name="Maaroufi H."/>
            <person name="Boyle B."/>
            <person name="Laroche J."/>
            <person name="Dewar K."/>
            <person name="Juretic N."/>
            <person name="Blackburn G."/>
            <person name="Nisole A."/>
            <person name="Brunet B."/>
            <person name="Brandao M."/>
            <person name="Lumley L."/>
            <person name="Duan J."/>
            <person name="Quan G."/>
            <person name="Lucarotti C.J."/>
            <person name="Roe A.D."/>
            <person name="Sperling F.A.H."/>
            <person name="Levesque R.C."/>
            <person name="Cusson M."/>
        </authorList>
    </citation>
    <scope>NUCLEOTIDE SEQUENCE [LARGE SCALE GENOMIC DNA]</scope>
    <source>
        <strain evidence="1">Glfc:IPQL:Cfum</strain>
    </source>
</reference>